<organism evidence="2">
    <name type="scientific">Eutreptiella gymnastica</name>
    <dbReference type="NCBI Taxonomy" id="73025"/>
    <lineage>
        <taxon>Eukaryota</taxon>
        <taxon>Discoba</taxon>
        <taxon>Euglenozoa</taxon>
        <taxon>Euglenida</taxon>
        <taxon>Spirocuta</taxon>
        <taxon>Euglenophyceae</taxon>
        <taxon>Eutreptiales</taxon>
        <taxon>Eutreptiaceae</taxon>
        <taxon>Eutreptiella</taxon>
    </lineage>
</organism>
<proteinExistence type="predicted"/>
<feature type="region of interest" description="Disordered" evidence="1">
    <location>
        <begin position="84"/>
        <end position="109"/>
    </location>
</feature>
<evidence type="ECO:0000313" key="2">
    <source>
        <dbReference type="EMBL" id="CAE0813141.1"/>
    </source>
</evidence>
<reference evidence="2" key="1">
    <citation type="submission" date="2021-01" db="EMBL/GenBank/DDBJ databases">
        <authorList>
            <person name="Corre E."/>
            <person name="Pelletier E."/>
            <person name="Niang G."/>
            <person name="Scheremetjew M."/>
            <person name="Finn R."/>
            <person name="Kale V."/>
            <person name="Holt S."/>
            <person name="Cochrane G."/>
            <person name="Meng A."/>
            <person name="Brown T."/>
            <person name="Cohen L."/>
        </authorList>
    </citation>
    <scope>NUCLEOTIDE SEQUENCE</scope>
    <source>
        <strain evidence="2">CCMP1594</strain>
    </source>
</reference>
<protein>
    <submittedName>
        <fullName evidence="2">Uncharacterized protein</fullName>
    </submittedName>
</protein>
<sequence length="109" mass="11840">MGALSDQSPRRIVRHVAAFSDIPWSCRLTSASLKVNFAARCLCHCQRVAPLGEDAGDMQSGGHGRGGSKCNLVELLFCTARKRTSGAKNVAQQRTSRGKHEEHVQELHG</sequence>
<dbReference type="EMBL" id="HBJA01069192">
    <property type="protein sequence ID" value="CAE0813141.1"/>
    <property type="molecule type" value="Transcribed_RNA"/>
</dbReference>
<evidence type="ECO:0000256" key="1">
    <source>
        <dbReference type="SAM" id="MobiDB-lite"/>
    </source>
</evidence>
<name>A0A7S4D1L6_9EUGL</name>
<accession>A0A7S4D1L6</accession>
<gene>
    <name evidence="2" type="ORF">EGYM00163_LOCUS24292</name>
</gene>
<feature type="compositionally biased region" description="Basic and acidic residues" evidence="1">
    <location>
        <begin position="98"/>
        <end position="109"/>
    </location>
</feature>
<feature type="compositionally biased region" description="Polar residues" evidence="1">
    <location>
        <begin position="86"/>
        <end position="95"/>
    </location>
</feature>
<dbReference type="AlphaFoldDB" id="A0A7S4D1L6"/>